<keyword evidence="5" id="KW-0268">Exocytosis</keyword>
<feature type="repeat" description="ANK" evidence="17">
    <location>
        <begin position="111"/>
        <end position="144"/>
    </location>
</feature>
<accession>A0A8X6HNT8</accession>
<evidence type="ECO:0000256" key="5">
    <source>
        <dbReference type="ARBA" id="ARBA00022483"/>
    </source>
</evidence>
<keyword evidence="4 18" id="KW-0728">SH3 domain</keyword>
<dbReference type="GO" id="GO:0006887">
    <property type="term" value="P:exocytosis"/>
    <property type="evidence" value="ECO:0007669"/>
    <property type="project" value="UniProtKB-KW"/>
</dbReference>
<keyword evidence="10" id="KW-0528">Neurotoxin</keyword>
<dbReference type="PRINTS" id="PR00452">
    <property type="entry name" value="SH3DOMAIN"/>
</dbReference>
<dbReference type="GO" id="GO:0007165">
    <property type="term" value="P:signal transduction"/>
    <property type="evidence" value="ECO:0007669"/>
    <property type="project" value="TreeGrafter"/>
</dbReference>
<dbReference type="FunFam" id="2.30.30.40:FF:000072">
    <property type="entry name" value="Unconventional Myosin IB"/>
    <property type="match status" value="1"/>
</dbReference>
<keyword evidence="11" id="KW-0677">Repeat</keyword>
<sequence>MSHIARPAPPKPVPKPGHVKVVRALYRYVAQQADELSFEEGDNLYILDVKSDANWWKASCHGKVGLIPSNYVEERTEEVLHPLHEAAKRGNLTFLTECINNKVSVNGLDKAGCTALHWAAHAGNEECVKQLLKVSNIEINVQNKLGDTPLHSCAWKGHSEIVKMLLERGADPTLRNNENKSAFDITNDSSCAALLKPYEMMSPSLAAEDYGDSDDSE</sequence>
<dbReference type="GO" id="GO:0005737">
    <property type="term" value="C:cytoplasm"/>
    <property type="evidence" value="ECO:0007669"/>
    <property type="project" value="UniProtKB-SubCell"/>
</dbReference>
<keyword evidence="7" id="KW-0964">Secreted</keyword>
<evidence type="ECO:0000256" key="15">
    <source>
        <dbReference type="ARBA" id="ARBA00037432"/>
    </source>
</evidence>
<keyword evidence="21" id="KW-1185">Reference proteome</keyword>
<evidence type="ECO:0000256" key="13">
    <source>
        <dbReference type="ARBA" id="ARBA00023043"/>
    </source>
</evidence>
<dbReference type="Pfam" id="PF12796">
    <property type="entry name" value="Ank_2"/>
    <property type="match status" value="1"/>
</dbReference>
<evidence type="ECO:0000313" key="21">
    <source>
        <dbReference type="Proteomes" id="UP000887116"/>
    </source>
</evidence>
<comment type="function">
    <text evidence="15">Induces bone resorption, acting probably through a signaling cascade which results in the secretion of factor(s) enhancing osteoclast formation and activity.</text>
</comment>
<comment type="subcellular location">
    <subcellularLocation>
        <location evidence="2">Cytoplasm</location>
    </subcellularLocation>
    <subcellularLocation>
        <location evidence="3">Secreted</location>
    </subcellularLocation>
    <subcellularLocation>
        <location evidence="1">Target cell membrane</location>
    </subcellularLocation>
</comment>
<keyword evidence="8" id="KW-1052">Target cell membrane</keyword>
<dbReference type="Gene3D" id="2.30.30.40">
    <property type="entry name" value="SH3 Domains"/>
    <property type="match status" value="1"/>
</dbReference>
<dbReference type="Proteomes" id="UP000887116">
    <property type="component" value="Unassembled WGS sequence"/>
</dbReference>
<evidence type="ECO:0000313" key="20">
    <source>
        <dbReference type="EMBL" id="GFR27421.1"/>
    </source>
</evidence>
<dbReference type="PRINTS" id="PR01415">
    <property type="entry name" value="ANKYRIN"/>
</dbReference>
<evidence type="ECO:0000256" key="14">
    <source>
        <dbReference type="ARBA" id="ARBA00023298"/>
    </source>
</evidence>
<keyword evidence="6" id="KW-0963">Cytoplasm</keyword>
<dbReference type="Gene3D" id="1.25.40.20">
    <property type="entry name" value="Ankyrin repeat-containing domain"/>
    <property type="match status" value="1"/>
</dbReference>
<dbReference type="GO" id="GO:0005576">
    <property type="term" value="C:extracellular region"/>
    <property type="evidence" value="ECO:0007669"/>
    <property type="project" value="UniProtKB-SubCell"/>
</dbReference>
<evidence type="ECO:0000256" key="10">
    <source>
        <dbReference type="ARBA" id="ARBA00022699"/>
    </source>
</evidence>
<evidence type="ECO:0000256" key="8">
    <source>
        <dbReference type="ARBA" id="ARBA00022537"/>
    </source>
</evidence>
<dbReference type="Pfam" id="PF00018">
    <property type="entry name" value="SH3_1"/>
    <property type="match status" value="1"/>
</dbReference>
<dbReference type="SUPFAM" id="SSF50044">
    <property type="entry name" value="SH3-domain"/>
    <property type="match status" value="1"/>
</dbReference>
<comment type="caution">
    <text evidence="20">The sequence shown here is derived from an EMBL/GenBank/DDBJ whole genome shotgun (WGS) entry which is preliminary data.</text>
</comment>
<dbReference type="OrthoDB" id="207120at2759"/>
<gene>
    <name evidence="20" type="primary">OSTF1</name>
    <name evidence="20" type="ORF">TNCT_634241</name>
</gene>
<evidence type="ECO:0000256" key="4">
    <source>
        <dbReference type="ARBA" id="ARBA00022443"/>
    </source>
</evidence>
<dbReference type="SMART" id="SM00326">
    <property type="entry name" value="SH3"/>
    <property type="match status" value="1"/>
</dbReference>
<reference evidence="20" key="1">
    <citation type="submission" date="2020-07" db="EMBL/GenBank/DDBJ databases">
        <title>Multicomponent nature underlies the extraordinary mechanical properties of spider dragline silk.</title>
        <authorList>
            <person name="Kono N."/>
            <person name="Nakamura H."/>
            <person name="Mori M."/>
            <person name="Yoshida Y."/>
            <person name="Ohtoshi R."/>
            <person name="Malay A.D."/>
            <person name="Moran D.A.P."/>
            <person name="Tomita M."/>
            <person name="Numata K."/>
            <person name="Arakawa K."/>
        </authorList>
    </citation>
    <scope>NUCLEOTIDE SEQUENCE</scope>
</reference>
<dbReference type="GO" id="GO:0090729">
    <property type="term" value="F:toxin activity"/>
    <property type="evidence" value="ECO:0007669"/>
    <property type="project" value="UniProtKB-KW"/>
</dbReference>
<evidence type="ECO:0000256" key="11">
    <source>
        <dbReference type="ARBA" id="ARBA00022737"/>
    </source>
</evidence>
<feature type="domain" description="SH3" evidence="19">
    <location>
        <begin position="17"/>
        <end position="77"/>
    </location>
</feature>
<evidence type="ECO:0000256" key="2">
    <source>
        <dbReference type="ARBA" id="ARBA00004496"/>
    </source>
</evidence>
<dbReference type="InterPro" id="IPR036770">
    <property type="entry name" value="Ankyrin_rpt-contain_sf"/>
</dbReference>
<organism evidence="20 21">
    <name type="scientific">Trichonephila clavata</name>
    <name type="common">Joro spider</name>
    <name type="synonym">Nephila clavata</name>
    <dbReference type="NCBI Taxonomy" id="2740835"/>
    <lineage>
        <taxon>Eukaryota</taxon>
        <taxon>Metazoa</taxon>
        <taxon>Ecdysozoa</taxon>
        <taxon>Arthropoda</taxon>
        <taxon>Chelicerata</taxon>
        <taxon>Arachnida</taxon>
        <taxon>Araneae</taxon>
        <taxon>Araneomorphae</taxon>
        <taxon>Entelegynae</taxon>
        <taxon>Araneoidea</taxon>
        <taxon>Nephilidae</taxon>
        <taxon>Trichonephila</taxon>
    </lineage>
</organism>
<proteinExistence type="predicted"/>
<dbReference type="AlphaFoldDB" id="A0A8X6HNT8"/>
<evidence type="ECO:0000256" key="6">
    <source>
        <dbReference type="ARBA" id="ARBA00022490"/>
    </source>
</evidence>
<dbReference type="SUPFAM" id="SSF48403">
    <property type="entry name" value="Ankyrin repeat"/>
    <property type="match status" value="1"/>
</dbReference>
<dbReference type="InterPro" id="IPR002110">
    <property type="entry name" value="Ankyrin_rpt"/>
</dbReference>
<feature type="repeat" description="ANK" evidence="17">
    <location>
        <begin position="145"/>
        <end position="177"/>
    </location>
</feature>
<evidence type="ECO:0000256" key="1">
    <source>
        <dbReference type="ARBA" id="ARBA00004175"/>
    </source>
</evidence>
<dbReference type="InterPro" id="IPR036028">
    <property type="entry name" value="SH3-like_dom_sf"/>
</dbReference>
<keyword evidence="12" id="KW-0638">Presynaptic neurotoxin</keyword>
<protein>
    <recommendedName>
        <fullName evidence="16">Osteoclast-stimulating factor 1</fullName>
    </recommendedName>
</protein>
<name>A0A8X6HNT8_TRICU</name>
<dbReference type="EMBL" id="BMAO01008909">
    <property type="protein sequence ID" value="GFR27421.1"/>
    <property type="molecule type" value="Genomic_DNA"/>
</dbReference>
<evidence type="ECO:0000256" key="3">
    <source>
        <dbReference type="ARBA" id="ARBA00004613"/>
    </source>
</evidence>
<evidence type="ECO:0000259" key="19">
    <source>
        <dbReference type="PROSITE" id="PS50002"/>
    </source>
</evidence>
<keyword evidence="14" id="KW-0472">Membrane</keyword>
<dbReference type="PRINTS" id="PR00499">
    <property type="entry name" value="P67PHOX"/>
</dbReference>
<dbReference type="PANTHER" id="PTHR24155:SF10">
    <property type="entry name" value="OSTEOCLAST-STIMULATING FACTOR 1"/>
    <property type="match status" value="1"/>
</dbReference>
<evidence type="ECO:0000256" key="9">
    <source>
        <dbReference type="ARBA" id="ARBA00022656"/>
    </source>
</evidence>
<keyword evidence="9" id="KW-0800">Toxin</keyword>
<dbReference type="PROSITE" id="PS50002">
    <property type="entry name" value="SH3"/>
    <property type="match status" value="1"/>
</dbReference>
<dbReference type="InterPro" id="IPR001452">
    <property type="entry name" value="SH3_domain"/>
</dbReference>
<dbReference type="GO" id="GO:0044231">
    <property type="term" value="C:host cell presynaptic membrane"/>
    <property type="evidence" value="ECO:0007669"/>
    <property type="project" value="UniProtKB-KW"/>
</dbReference>
<keyword evidence="14" id="KW-1053">Target membrane</keyword>
<dbReference type="PROSITE" id="PS50297">
    <property type="entry name" value="ANK_REP_REGION"/>
    <property type="match status" value="2"/>
</dbReference>
<evidence type="ECO:0000256" key="16">
    <source>
        <dbReference type="ARBA" id="ARBA00040640"/>
    </source>
</evidence>
<evidence type="ECO:0000256" key="18">
    <source>
        <dbReference type="PROSITE-ProRule" id="PRU00192"/>
    </source>
</evidence>
<dbReference type="PROSITE" id="PS50088">
    <property type="entry name" value="ANK_REPEAT"/>
    <property type="match status" value="2"/>
</dbReference>
<evidence type="ECO:0000256" key="7">
    <source>
        <dbReference type="ARBA" id="ARBA00022525"/>
    </source>
</evidence>
<dbReference type="SMART" id="SM00248">
    <property type="entry name" value="ANK"/>
    <property type="match status" value="3"/>
</dbReference>
<dbReference type="GO" id="GO:0044218">
    <property type="term" value="C:other organism cell membrane"/>
    <property type="evidence" value="ECO:0007669"/>
    <property type="project" value="UniProtKB-KW"/>
</dbReference>
<keyword evidence="13 17" id="KW-0040">ANK repeat</keyword>
<dbReference type="PANTHER" id="PTHR24155">
    <property type="entry name" value="OSTEOCLAST-STIMULATING FACTOR 1"/>
    <property type="match status" value="1"/>
</dbReference>
<evidence type="ECO:0000256" key="12">
    <source>
        <dbReference type="ARBA" id="ARBA00023028"/>
    </source>
</evidence>
<evidence type="ECO:0000256" key="17">
    <source>
        <dbReference type="PROSITE-ProRule" id="PRU00023"/>
    </source>
</evidence>
<dbReference type="CDD" id="cd11772">
    <property type="entry name" value="SH3_OSTF1"/>
    <property type="match status" value="1"/>
</dbReference>